<gene>
    <name evidence="1" type="ORF">LCGC14_1432350</name>
</gene>
<dbReference type="AlphaFoldDB" id="A0A0F9JN97"/>
<protein>
    <submittedName>
        <fullName evidence="1">Uncharacterized protein</fullName>
    </submittedName>
</protein>
<evidence type="ECO:0000313" key="1">
    <source>
        <dbReference type="EMBL" id="KKM71269.1"/>
    </source>
</evidence>
<comment type="caution">
    <text evidence="1">The sequence shown here is derived from an EMBL/GenBank/DDBJ whole genome shotgun (WGS) entry which is preliminary data.</text>
</comment>
<proteinExistence type="predicted"/>
<accession>A0A0F9JN97</accession>
<organism evidence="1">
    <name type="scientific">marine sediment metagenome</name>
    <dbReference type="NCBI Taxonomy" id="412755"/>
    <lineage>
        <taxon>unclassified sequences</taxon>
        <taxon>metagenomes</taxon>
        <taxon>ecological metagenomes</taxon>
    </lineage>
</organism>
<dbReference type="EMBL" id="LAZR01009672">
    <property type="protein sequence ID" value="KKM71269.1"/>
    <property type="molecule type" value="Genomic_DNA"/>
</dbReference>
<reference evidence="1" key="1">
    <citation type="journal article" date="2015" name="Nature">
        <title>Complex archaea that bridge the gap between prokaryotes and eukaryotes.</title>
        <authorList>
            <person name="Spang A."/>
            <person name="Saw J.H."/>
            <person name="Jorgensen S.L."/>
            <person name="Zaremba-Niedzwiedzka K."/>
            <person name="Martijn J."/>
            <person name="Lind A.E."/>
            <person name="van Eijk R."/>
            <person name="Schleper C."/>
            <person name="Guy L."/>
            <person name="Ettema T.J."/>
        </authorList>
    </citation>
    <scope>NUCLEOTIDE SEQUENCE</scope>
</reference>
<sequence length="200" mass="21027">MVQERQGVGAGLVVGAIGGTALGVALASLLAARPAEAAPPEDKLNYLIELLTAVVPVLAEVAESNASLAAAIQQWLAAQGIEPGVGVQWAARDPEQIYSHAIRAPGTFYSDKMVDWTRGKRILFKVESTLNQAAQIQLIGNKDDNKDLATDVGAALPCAANGNISVGPAWDDWHPFMGVRITVAVAPTAGILNIWQVLQE</sequence>
<name>A0A0F9JN97_9ZZZZ</name>